<keyword evidence="3 6" id="KW-1133">Transmembrane helix</keyword>
<accession>A0A9X1L9I2</accession>
<organism evidence="7 8">
    <name type="scientific">Roseicella aerolata</name>
    <dbReference type="NCBI Taxonomy" id="2883479"/>
    <lineage>
        <taxon>Bacteria</taxon>
        <taxon>Pseudomonadati</taxon>
        <taxon>Pseudomonadota</taxon>
        <taxon>Alphaproteobacteria</taxon>
        <taxon>Acetobacterales</taxon>
        <taxon>Roseomonadaceae</taxon>
        <taxon>Roseicella</taxon>
    </lineage>
</organism>
<comment type="subcellular location">
    <subcellularLocation>
        <location evidence="1">Membrane</location>
        <topology evidence="1">Multi-pass membrane protein</topology>
    </subcellularLocation>
</comment>
<feature type="transmembrane region" description="Helical" evidence="6">
    <location>
        <begin position="106"/>
        <end position="124"/>
    </location>
</feature>
<feature type="transmembrane region" description="Helical" evidence="6">
    <location>
        <begin position="155"/>
        <end position="171"/>
    </location>
</feature>
<keyword evidence="2 6" id="KW-0812">Transmembrane</keyword>
<dbReference type="AlphaFoldDB" id="A0A9X1L9I2"/>
<dbReference type="PANTHER" id="PTHR20855:SF3">
    <property type="entry name" value="LD03007P"/>
    <property type="match status" value="1"/>
</dbReference>
<protein>
    <submittedName>
        <fullName evidence="7">Hemolysin III family protein</fullName>
    </submittedName>
</protein>
<dbReference type="Pfam" id="PF03006">
    <property type="entry name" value="HlyIII"/>
    <property type="match status" value="1"/>
</dbReference>
<reference evidence="7" key="1">
    <citation type="submission" date="2021-10" db="EMBL/GenBank/DDBJ databases">
        <title>Roseicella aerolatum sp. nov., isolated from aerosols of e-waste dismantling site.</title>
        <authorList>
            <person name="Qin T."/>
        </authorList>
    </citation>
    <scope>NUCLEOTIDE SEQUENCE</scope>
    <source>
        <strain evidence="7">GB24</strain>
    </source>
</reference>
<evidence type="ECO:0000256" key="4">
    <source>
        <dbReference type="ARBA" id="ARBA00023136"/>
    </source>
</evidence>
<feature type="transmembrane region" description="Helical" evidence="6">
    <location>
        <begin position="183"/>
        <end position="202"/>
    </location>
</feature>
<dbReference type="PANTHER" id="PTHR20855">
    <property type="entry name" value="ADIPOR/PROGESTIN RECEPTOR-RELATED"/>
    <property type="match status" value="1"/>
</dbReference>
<dbReference type="GO" id="GO:0016020">
    <property type="term" value="C:membrane"/>
    <property type="evidence" value="ECO:0007669"/>
    <property type="project" value="UniProtKB-SubCell"/>
</dbReference>
<dbReference type="RefSeq" id="WP_226611488.1">
    <property type="nucleotide sequence ID" value="NZ_JAJAQI010000035.1"/>
</dbReference>
<keyword evidence="4 6" id="KW-0472">Membrane</keyword>
<keyword evidence="8" id="KW-1185">Reference proteome</keyword>
<comment type="caution">
    <text evidence="7">The sequence shown here is derived from an EMBL/GenBank/DDBJ whole genome shotgun (WGS) entry which is preliminary data.</text>
</comment>
<dbReference type="Proteomes" id="UP001139311">
    <property type="component" value="Unassembled WGS sequence"/>
</dbReference>
<keyword evidence="5" id="KW-0479">Metal-binding</keyword>
<feature type="transmembrane region" description="Helical" evidence="6">
    <location>
        <begin position="64"/>
        <end position="86"/>
    </location>
</feature>
<dbReference type="EMBL" id="JAJAQI010000035">
    <property type="protein sequence ID" value="MCB4824036.1"/>
    <property type="molecule type" value="Genomic_DNA"/>
</dbReference>
<dbReference type="GO" id="GO:0046872">
    <property type="term" value="F:metal ion binding"/>
    <property type="evidence" value="ECO:0007669"/>
    <property type="project" value="UniProtKB-KW"/>
</dbReference>
<evidence type="ECO:0000256" key="3">
    <source>
        <dbReference type="ARBA" id="ARBA00022989"/>
    </source>
</evidence>
<proteinExistence type="predicted"/>
<feature type="transmembrane region" description="Helical" evidence="6">
    <location>
        <begin position="36"/>
        <end position="58"/>
    </location>
</feature>
<name>A0A9X1L9I2_9PROT</name>
<dbReference type="InterPro" id="IPR004254">
    <property type="entry name" value="AdipoR/HlyIII-related"/>
</dbReference>
<evidence type="ECO:0000256" key="6">
    <source>
        <dbReference type="SAM" id="Phobius"/>
    </source>
</evidence>
<evidence type="ECO:0000256" key="2">
    <source>
        <dbReference type="ARBA" id="ARBA00022692"/>
    </source>
</evidence>
<evidence type="ECO:0000313" key="8">
    <source>
        <dbReference type="Proteomes" id="UP001139311"/>
    </source>
</evidence>
<feature type="binding site" evidence="5">
    <location>
        <position position="213"/>
    </location>
    <ligand>
        <name>Zn(2+)</name>
        <dbReference type="ChEBI" id="CHEBI:29105"/>
    </ligand>
</feature>
<feature type="transmembrane region" description="Helical" evidence="6">
    <location>
        <begin position="130"/>
        <end position="148"/>
    </location>
</feature>
<evidence type="ECO:0000313" key="7">
    <source>
        <dbReference type="EMBL" id="MCB4824036.1"/>
    </source>
</evidence>
<evidence type="ECO:0000256" key="5">
    <source>
        <dbReference type="PIRSR" id="PIRSR604254-1"/>
    </source>
</evidence>
<feature type="transmembrane region" description="Helical" evidence="6">
    <location>
        <begin position="209"/>
        <end position="227"/>
    </location>
</feature>
<keyword evidence="5" id="KW-0862">Zinc</keyword>
<gene>
    <name evidence="7" type="ORF">LHA35_20100</name>
</gene>
<sequence length="235" mass="24901">MPAFRQRTAWPRAAPWGPGFLADIPGETRPERIADAAVHILGLAAALIACVVLVATLPPNAGPWRIIALLVYAAGLLTMLGCSAVYNMSSEGEQRALLQRLDHSAIFAMIAGTYTPVAGIGIGGSWGLGLLGLVWTGALGGAALKLWAPARIERVSLLIYLALGWAGIAAFDPLLRSLSTWDLLMLLAGGLIYSLGVLFHLAERLPYHYALWHACVVVAAACHYLVVLDLARMAG</sequence>
<evidence type="ECO:0000256" key="1">
    <source>
        <dbReference type="ARBA" id="ARBA00004141"/>
    </source>
</evidence>